<dbReference type="Pfam" id="PF07293">
    <property type="entry name" value="DUF1450"/>
    <property type="match status" value="1"/>
</dbReference>
<dbReference type="OrthoDB" id="1684419at2"/>
<proteinExistence type="predicted"/>
<dbReference type="EMBL" id="SRSD01000013">
    <property type="protein sequence ID" value="KAA0888031.1"/>
    <property type="molecule type" value="Genomic_DNA"/>
</dbReference>
<name>A0A5A9X8S3_9BACT</name>
<organism evidence="1 2">
    <name type="scientific">Oryzomonas rubra</name>
    <dbReference type="NCBI Taxonomy" id="2509454"/>
    <lineage>
        <taxon>Bacteria</taxon>
        <taxon>Pseudomonadati</taxon>
        <taxon>Thermodesulfobacteriota</taxon>
        <taxon>Desulfuromonadia</taxon>
        <taxon>Geobacterales</taxon>
        <taxon>Geobacteraceae</taxon>
        <taxon>Oryzomonas</taxon>
    </lineage>
</organism>
<dbReference type="InterPro" id="IPR009910">
    <property type="entry name" value="DUF1450"/>
</dbReference>
<gene>
    <name evidence="1" type="ORF">ET418_17615</name>
</gene>
<reference evidence="1 2" key="1">
    <citation type="submission" date="2019-04" db="EMBL/GenBank/DDBJ databases">
        <title>Geobacter ruber sp. nov., ferric-reducing bacteria isolated from paddy soil.</title>
        <authorList>
            <person name="Xu Z."/>
            <person name="Masuda Y."/>
            <person name="Itoh H."/>
            <person name="Senoo K."/>
        </authorList>
    </citation>
    <scope>NUCLEOTIDE SEQUENCE [LARGE SCALE GENOMIC DNA]</scope>
    <source>
        <strain evidence="1 2">Red88</strain>
    </source>
</reference>
<evidence type="ECO:0000313" key="1">
    <source>
        <dbReference type="EMBL" id="KAA0888031.1"/>
    </source>
</evidence>
<keyword evidence="2" id="KW-1185">Reference proteome</keyword>
<sequence length="96" mass="10948">MPTWRSVCLCSPSAPPSRCSVKIRFCEHNKGKGKVYRRLKEEFPDLNIKIKECVKQCSACREMPMATVDKEKITARDGDGLYDKIVAAIREKLTKD</sequence>
<accession>A0A5A9X8S3</accession>
<evidence type="ECO:0000313" key="2">
    <source>
        <dbReference type="Proteomes" id="UP000324298"/>
    </source>
</evidence>
<comment type="caution">
    <text evidence="1">The sequence shown here is derived from an EMBL/GenBank/DDBJ whole genome shotgun (WGS) entry which is preliminary data.</text>
</comment>
<protein>
    <submittedName>
        <fullName evidence="1">DUF1450 domain-containing protein</fullName>
    </submittedName>
</protein>
<dbReference type="AlphaFoldDB" id="A0A5A9X8S3"/>
<dbReference type="Proteomes" id="UP000324298">
    <property type="component" value="Unassembled WGS sequence"/>
</dbReference>